<organism evidence="5 6">
    <name type="scientific">Legionella bononiensis</name>
    <dbReference type="NCBI Taxonomy" id="2793102"/>
    <lineage>
        <taxon>Bacteria</taxon>
        <taxon>Pseudomonadati</taxon>
        <taxon>Pseudomonadota</taxon>
        <taxon>Gammaproteobacteria</taxon>
        <taxon>Legionellales</taxon>
        <taxon>Legionellaceae</taxon>
        <taxon>Legionella</taxon>
    </lineage>
</organism>
<evidence type="ECO:0000256" key="1">
    <source>
        <dbReference type="ARBA" id="ARBA00022737"/>
    </source>
</evidence>
<dbReference type="Pfam" id="PF12796">
    <property type="entry name" value="Ank_2"/>
    <property type="match status" value="2"/>
</dbReference>
<dbReference type="EMBL" id="JADWVN010000019">
    <property type="protein sequence ID" value="MBL7527009.1"/>
    <property type="molecule type" value="Genomic_DNA"/>
</dbReference>
<feature type="repeat" description="ANK" evidence="3">
    <location>
        <begin position="276"/>
        <end position="308"/>
    </location>
</feature>
<dbReference type="Gene3D" id="1.25.40.20">
    <property type="entry name" value="Ankyrin repeat-containing domain"/>
    <property type="match status" value="3"/>
</dbReference>
<feature type="region of interest" description="Disordered" evidence="4">
    <location>
        <begin position="1"/>
        <end position="24"/>
    </location>
</feature>
<dbReference type="SMART" id="SM00248">
    <property type="entry name" value="ANK"/>
    <property type="match status" value="5"/>
</dbReference>
<feature type="repeat" description="ANK" evidence="3">
    <location>
        <begin position="94"/>
        <end position="126"/>
    </location>
</feature>
<reference evidence="5 6" key="1">
    <citation type="submission" date="2020-12" db="EMBL/GenBank/DDBJ databases">
        <title>WGS of Legionella: environmental sample.</title>
        <authorList>
            <person name="Cristino S."/>
            <person name="Girolamini L."/>
            <person name="Salaris S."/>
            <person name="Pascale M.R."/>
            <person name="Mazzotta M."/>
            <person name="Orsini M."/>
            <person name="Grottola A."/>
        </authorList>
    </citation>
    <scope>NUCLEOTIDE SEQUENCE [LARGE SCALE GENOMIC DNA]</scope>
    <source>
        <strain evidence="5 6">30cs62</strain>
    </source>
</reference>
<protein>
    <submittedName>
        <fullName evidence="5">Ankyrin repeat domain-containing protein</fullName>
    </submittedName>
</protein>
<evidence type="ECO:0000256" key="3">
    <source>
        <dbReference type="PROSITE-ProRule" id="PRU00023"/>
    </source>
</evidence>
<keyword evidence="6" id="KW-1185">Reference proteome</keyword>
<evidence type="ECO:0000256" key="2">
    <source>
        <dbReference type="ARBA" id="ARBA00023043"/>
    </source>
</evidence>
<feature type="region of interest" description="Disordered" evidence="4">
    <location>
        <begin position="210"/>
        <end position="231"/>
    </location>
</feature>
<dbReference type="PROSITE" id="PS50088">
    <property type="entry name" value="ANK_REPEAT"/>
    <property type="match status" value="2"/>
</dbReference>
<accession>A0ABS1WCC9</accession>
<evidence type="ECO:0000313" key="5">
    <source>
        <dbReference type="EMBL" id="MBL7527009.1"/>
    </source>
</evidence>
<name>A0ABS1WCC9_9GAMM</name>
<proteinExistence type="predicted"/>
<evidence type="ECO:0000313" key="6">
    <source>
        <dbReference type="Proteomes" id="UP000809910"/>
    </source>
</evidence>
<feature type="compositionally biased region" description="Polar residues" evidence="4">
    <location>
        <begin position="1"/>
        <end position="18"/>
    </location>
</feature>
<dbReference type="SUPFAM" id="SSF48403">
    <property type="entry name" value="Ankyrin repeat"/>
    <property type="match status" value="1"/>
</dbReference>
<keyword evidence="2 3" id="KW-0040">ANK repeat</keyword>
<evidence type="ECO:0000256" key="4">
    <source>
        <dbReference type="SAM" id="MobiDB-lite"/>
    </source>
</evidence>
<dbReference type="PANTHER" id="PTHR24171:SF8">
    <property type="entry name" value="BRCA1-ASSOCIATED RING DOMAIN PROTEIN 1"/>
    <property type="match status" value="1"/>
</dbReference>
<dbReference type="RefSeq" id="WP_203107757.1">
    <property type="nucleotide sequence ID" value="NZ_JADOBG010000002.1"/>
</dbReference>
<keyword evidence="1" id="KW-0677">Repeat</keyword>
<dbReference type="Proteomes" id="UP000809910">
    <property type="component" value="Unassembled WGS sequence"/>
</dbReference>
<comment type="caution">
    <text evidence="5">The sequence shown here is derived from an EMBL/GenBank/DDBJ whole genome shotgun (WGS) entry which is preliminary data.</text>
</comment>
<gene>
    <name evidence="5" type="ORF">I5282_10555</name>
</gene>
<dbReference type="PANTHER" id="PTHR24171">
    <property type="entry name" value="ANKYRIN REPEAT DOMAIN-CONTAINING PROTEIN 39-RELATED"/>
    <property type="match status" value="1"/>
</dbReference>
<dbReference type="InterPro" id="IPR036770">
    <property type="entry name" value="Ankyrin_rpt-contain_sf"/>
</dbReference>
<dbReference type="InterPro" id="IPR002110">
    <property type="entry name" value="Ankyrin_rpt"/>
</dbReference>
<sequence length="694" mass="77741">MPNDQTSSEFYNGLNSNKPNEENQKILDKDLRTEMVKEPLDLNKINSLIDAGADINSVSNHGISLLMVVIAANNNALFDKLMSKDVNVNHVDNKGFNALITAAVIGNEHMVRDLLKAGADPLHKNKAQLRMPPIPSLKASEWASSKKHSNILSILMSAEHAALEKNNTGHSLLPQILVKPQPVAKTAVHTTKSNTISSSSVTLTPQSLQQAPKAPLNNTITPPFPKTKSQSKPVLSEFEQQFLKALLDKNHELLSKVLLSIPSTEKAKIINKRYENGATALMRAIEVDDLNMIKILIFHGADPMMKDSLNRTAQEQALNEGNPQVINYLLHVVRNKSTNASPSKQTLKSTSAPQTDPELELSLAIKLNKDINEIKNIIQRGSIDISKLNSKAQSYLVEAVQHNRLDVVNYLIGKRVNLDQEHNVYLPGRPSIPSRNQPQTTALIEAARLIGSTQDLEELKKTCAIINNLVDRGANIYKKDTTYKNMIDHLLPCVEHHRHRTFLIEQLQRNIPILSTMRQEKVVLNTTTPSNSSLLQERTESTLESPVLEEFNKKMNLFKDKIDNLIARRDHHKPDSKDYRLLENARFSANTLYNKLNEEKNTYLKKITPESYEHFEKNCKEHINTARTVLDQHRGWSEFLVNLAIGVTTLGIGLLIKGAVNLANNKSFLAVHQTDSSKKLDEIEDSIQNSKPKP</sequence>
<dbReference type="PROSITE" id="PS50297">
    <property type="entry name" value="ANK_REP_REGION"/>
    <property type="match status" value="2"/>
</dbReference>